<dbReference type="Gene3D" id="3.40.630.30">
    <property type="match status" value="1"/>
</dbReference>
<dbReference type="PANTHER" id="PTHR36174">
    <property type="entry name" value="LIPID II:GLYCINE GLYCYLTRANSFERASE"/>
    <property type="match status" value="1"/>
</dbReference>
<dbReference type="InterPro" id="IPR050644">
    <property type="entry name" value="PG_Glycine_Bridge_Synth"/>
</dbReference>
<dbReference type="EMBL" id="PCXF01000076">
    <property type="protein sequence ID" value="PIR27101.1"/>
    <property type="molecule type" value="Genomic_DNA"/>
</dbReference>
<organism evidence="7 8">
    <name type="scientific">Candidatus Berkelbacteria bacterium CG11_big_fil_rev_8_21_14_0_20_42_15</name>
    <dbReference type="NCBI Taxonomy" id="1974517"/>
    <lineage>
        <taxon>Bacteria</taxon>
        <taxon>Candidatus Berkelbacteria</taxon>
    </lineage>
</organism>
<evidence type="ECO:0000313" key="7">
    <source>
        <dbReference type="EMBL" id="PIR27101.1"/>
    </source>
</evidence>
<sequence>GILRRAGHLSLWVVFYEERAIYLYGGSSEIQRNVMAPYKLHFEIIREAKKRGCKEYDFFGIAPSDDPNHPWAGVTRFKKQFGGYEVTILGSWDLIFSPTKYRIFKFAEKIRRH</sequence>
<proteinExistence type="inferred from homology"/>
<dbReference type="Pfam" id="PF02388">
    <property type="entry name" value="FemAB"/>
    <property type="match status" value="1"/>
</dbReference>
<evidence type="ECO:0000256" key="1">
    <source>
        <dbReference type="ARBA" id="ARBA00009943"/>
    </source>
</evidence>
<dbReference type="InterPro" id="IPR016181">
    <property type="entry name" value="Acyl_CoA_acyltransferase"/>
</dbReference>
<keyword evidence="4" id="KW-0573">Peptidoglycan synthesis</keyword>
<dbReference type="GO" id="GO:0071555">
    <property type="term" value="P:cell wall organization"/>
    <property type="evidence" value="ECO:0007669"/>
    <property type="project" value="UniProtKB-KW"/>
</dbReference>
<dbReference type="PROSITE" id="PS51191">
    <property type="entry name" value="FEMABX"/>
    <property type="match status" value="1"/>
</dbReference>
<keyword evidence="3" id="KW-0133">Cell shape</keyword>
<keyword evidence="2" id="KW-0808">Transferase</keyword>
<evidence type="ECO:0000256" key="2">
    <source>
        <dbReference type="ARBA" id="ARBA00022679"/>
    </source>
</evidence>
<feature type="non-terminal residue" evidence="7">
    <location>
        <position position="1"/>
    </location>
</feature>
<dbReference type="SUPFAM" id="SSF55729">
    <property type="entry name" value="Acyl-CoA N-acyltransferases (Nat)"/>
    <property type="match status" value="1"/>
</dbReference>
<gene>
    <name evidence="7" type="ORF">COV40_02680</name>
</gene>
<evidence type="ECO:0000256" key="3">
    <source>
        <dbReference type="ARBA" id="ARBA00022960"/>
    </source>
</evidence>
<keyword evidence="5" id="KW-0012">Acyltransferase</keyword>
<name>A0A2H0PYH6_9BACT</name>
<evidence type="ECO:0000313" key="8">
    <source>
        <dbReference type="Proteomes" id="UP000231154"/>
    </source>
</evidence>
<comment type="caution">
    <text evidence="7">The sequence shown here is derived from an EMBL/GenBank/DDBJ whole genome shotgun (WGS) entry which is preliminary data.</text>
</comment>
<keyword evidence="6" id="KW-0961">Cell wall biogenesis/degradation</keyword>
<comment type="similarity">
    <text evidence="1">Belongs to the FemABX family.</text>
</comment>
<dbReference type="GO" id="GO:0008360">
    <property type="term" value="P:regulation of cell shape"/>
    <property type="evidence" value="ECO:0007669"/>
    <property type="project" value="UniProtKB-KW"/>
</dbReference>
<reference evidence="7 8" key="1">
    <citation type="submission" date="2017-09" db="EMBL/GenBank/DDBJ databases">
        <title>Depth-based differentiation of microbial function through sediment-hosted aquifers and enrichment of novel symbionts in the deep terrestrial subsurface.</title>
        <authorList>
            <person name="Probst A.J."/>
            <person name="Ladd B."/>
            <person name="Jarett J.K."/>
            <person name="Geller-Mcgrath D.E."/>
            <person name="Sieber C.M."/>
            <person name="Emerson J.B."/>
            <person name="Anantharaman K."/>
            <person name="Thomas B.C."/>
            <person name="Malmstrom R."/>
            <person name="Stieglmeier M."/>
            <person name="Klingl A."/>
            <person name="Woyke T."/>
            <person name="Ryan C.M."/>
            <person name="Banfield J.F."/>
        </authorList>
    </citation>
    <scope>NUCLEOTIDE SEQUENCE [LARGE SCALE GENOMIC DNA]</scope>
    <source>
        <strain evidence="7">CG11_big_fil_rev_8_21_14_0_20_42_15</strain>
    </source>
</reference>
<evidence type="ECO:0000256" key="4">
    <source>
        <dbReference type="ARBA" id="ARBA00022984"/>
    </source>
</evidence>
<dbReference type="PANTHER" id="PTHR36174:SF1">
    <property type="entry name" value="LIPID II:GLYCINE GLYCYLTRANSFERASE"/>
    <property type="match status" value="1"/>
</dbReference>
<protein>
    <submittedName>
        <fullName evidence="7">Peptidoglycan bridge formation protein FemAB</fullName>
    </submittedName>
</protein>
<evidence type="ECO:0000256" key="6">
    <source>
        <dbReference type="ARBA" id="ARBA00023316"/>
    </source>
</evidence>
<dbReference type="InterPro" id="IPR003447">
    <property type="entry name" value="FEMABX"/>
</dbReference>
<evidence type="ECO:0000256" key="5">
    <source>
        <dbReference type="ARBA" id="ARBA00023315"/>
    </source>
</evidence>
<dbReference type="GO" id="GO:0016755">
    <property type="term" value="F:aminoacyltransferase activity"/>
    <property type="evidence" value="ECO:0007669"/>
    <property type="project" value="InterPro"/>
</dbReference>
<accession>A0A2H0PYH6</accession>
<dbReference type="Proteomes" id="UP000231154">
    <property type="component" value="Unassembled WGS sequence"/>
</dbReference>
<dbReference type="GO" id="GO:0009252">
    <property type="term" value="P:peptidoglycan biosynthetic process"/>
    <property type="evidence" value="ECO:0007669"/>
    <property type="project" value="UniProtKB-KW"/>
</dbReference>
<dbReference type="AlphaFoldDB" id="A0A2H0PYH6"/>